<dbReference type="InterPro" id="IPR050397">
    <property type="entry name" value="Env_Response_Regulators"/>
</dbReference>
<dbReference type="SUPFAM" id="SSF51206">
    <property type="entry name" value="cAMP-binding domain-like"/>
    <property type="match status" value="1"/>
</dbReference>
<dbReference type="InterPro" id="IPR000595">
    <property type="entry name" value="cNMP-bd_dom"/>
</dbReference>
<dbReference type="InterPro" id="IPR014710">
    <property type="entry name" value="RmlC-like_jellyroll"/>
</dbReference>
<dbReference type="Gene3D" id="2.60.120.10">
    <property type="entry name" value="Jelly Rolls"/>
    <property type="match status" value="1"/>
</dbReference>
<name>A0A9D1DF69_9FIRM</name>
<dbReference type="EMBL" id="DVGZ01000075">
    <property type="protein sequence ID" value="HIR47428.1"/>
    <property type="molecule type" value="Genomic_DNA"/>
</dbReference>
<keyword evidence="1" id="KW-0805">Transcription regulation</keyword>
<dbReference type="Proteomes" id="UP000824242">
    <property type="component" value="Unassembled WGS sequence"/>
</dbReference>
<organism evidence="5 6">
    <name type="scientific">Candidatus Caccousia avicola</name>
    <dbReference type="NCBI Taxonomy" id="2840721"/>
    <lineage>
        <taxon>Bacteria</taxon>
        <taxon>Bacillati</taxon>
        <taxon>Bacillota</taxon>
        <taxon>Clostridia</taxon>
        <taxon>Eubacteriales</taxon>
        <taxon>Oscillospiraceae</taxon>
        <taxon>Oscillospiraceae incertae sedis</taxon>
        <taxon>Candidatus Caccousia</taxon>
    </lineage>
</organism>
<keyword evidence="3" id="KW-0804">Transcription</keyword>
<dbReference type="SUPFAM" id="SSF46785">
    <property type="entry name" value="Winged helix' DNA-binding domain"/>
    <property type="match status" value="1"/>
</dbReference>
<dbReference type="GO" id="GO:0005829">
    <property type="term" value="C:cytosol"/>
    <property type="evidence" value="ECO:0007669"/>
    <property type="project" value="TreeGrafter"/>
</dbReference>
<dbReference type="InterPro" id="IPR036388">
    <property type="entry name" value="WH-like_DNA-bd_sf"/>
</dbReference>
<proteinExistence type="predicted"/>
<evidence type="ECO:0000256" key="2">
    <source>
        <dbReference type="ARBA" id="ARBA00023125"/>
    </source>
</evidence>
<accession>A0A9D1DF69</accession>
<protein>
    <submittedName>
        <fullName evidence="5">Crp/Fnr family transcriptional regulator</fullName>
    </submittedName>
</protein>
<dbReference type="Pfam" id="PF13545">
    <property type="entry name" value="HTH_Crp_2"/>
    <property type="match status" value="1"/>
</dbReference>
<gene>
    <name evidence="5" type="ORF">IAB89_07190</name>
</gene>
<dbReference type="Gene3D" id="1.10.10.10">
    <property type="entry name" value="Winged helix-like DNA-binding domain superfamily/Winged helix DNA-binding domain"/>
    <property type="match status" value="1"/>
</dbReference>
<dbReference type="PANTHER" id="PTHR24567">
    <property type="entry name" value="CRP FAMILY TRANSCRIPTIONAL REGULATORY PROTEIN"/>
    <property type="match status" value="1"/>
</dbReference>
<evidence type="ECO:0000256" key="1">
    <source>
        <dbReference type="ARBA" id="ARBA00023015"/>
    </source>
</evidence>
<evidence type="ECO:0000256" key="3">
    <source>
        <dbReference type="ARBA" id="ARBA00023163"/>
    </source>
</evidence>
<dbReference type="InterPro" id="IPR018490">
    <property type="entry name" value="cNMP-bd_dom_sf"/>
</dbReference>
<dbReference type="PANTHER" id="PTHR24567:SF74">
    <property type="entry name" value="HTH-TYPE TRANSCRIPTIONAL REGULATOR ARCR"/>
    <property type="match status" value="1"/>
</dbReference>
<reference evidence="5" key="2">
    <citation type="journal article" date="2021" name="PeerJ">
        <title>Extensive microbial diversity within the chicken gut microbiome revealed by metagenomics and culture.</title>
        <authorList>
            <person name="Gilroy R."/>
            <person name="Ravi A."/>
            <person name="Getino M."/>
            <person name="Pursley I."/>
            <person name="Horton D.L."/>
            <person name="Alikhan N.F."/>
            <person name="Baker D."/>
            <person name="Gharbi K."/>
            <person name="Hall N."/>
            <person name="Watson M."/>
            <person name="Adriaenssens E.M."/>
            <person name="Foster-Nyarko E."/>
            <person name="Jarju S."/>
            <person name="Secka A."/>
            <person name="Antonio M."/>
            <person name="Oren A."/>
            <person name="Chaudhuri R.R."/>
            <person name="La Ragione R."/>
            <person name="Hildebrand F."/>
            <person name="Pallen M.J."/>
        </authorList>
    </citation>
    <scope>NUCLEOTIDE SEQUENCE</scope>
    <source>
        <strain evidence="5">ChiSxjej1B13-7958</strain>
    </source>
</reference>
<sequence length="222" mass="25310">MEFKELFPVWNQLAEEHQEILEKAAVLRHFEKGARIHSGSGDCVGLLLISEGLLRVFTSTEEGREITLYRLFERDLCLFSASCMLRSLQMDVYVEAEEAATAYLIPPQIYQKLMTSSLPIANYTNELMAARFSEVMWLLDQVLSKSFDARLAAFLLEERDVEGRNDLRITHDQIARHLGSAREVVSRMLKHFQSEGLTETARGTILLKNCEGLERLAGTARR</sequence>
<comment type="caution">
    <text evidence="5">The sequence shown here is derived from an EMBL/GenBank/DDBJ whole genome shotgun (WGS) entry which is preliminary data.</text>
</comment>
<evidence type="ECO:0000313" key="6">
    <source>
        <dbReference type="Proteomes" id="UP000824242"/>
    </source>
</evidence>
<dbReference type="PRINTS" id="PR00034">
    <property type="entry name" value="HTHCRP"/>
</dbReference>
<dbReference type="GO" id="GO:0003677">
    <property type="term" value="F:DNA binding"/>
    <property type="evidence" value="ECO:0007669"/>
    <property type="project" value="UniProtKB-KW"/>
</dbReference>
<dbReference type="InterPro" id="IPR012318">
    <property type="entry name" value="HTH_CRP"/>
</dbReference>
<dbReference type="CDD" id="cd00038">
    <property type="entry name" value="CAP_ED"/>
    <property type="match status" value="1"/>
</dbReference>
<evidence type="ECO:0000259" key="4">
    <source>
        <dbReference type="PROSITE" id="PS51063"/>
    </source>
</evidence>
<keyword evidence="2" id="KW-0238">DNA-binding</keyword>
<dbReference type="GO" id="GO:0003700">
    <property type="term" value="F:DNA-binding transcription factor activity"/>
    <property type="evidence" value="ECO:0007669"/>
    <property type="project" value="TreeGrafter"/>
</dbReference>
<reference evidence="5" key="1">
    <citation type="submission" date="2020-10" db="EMBL/GenBank/DDBJ databases">
        <authorList>
            <person name="Gilroy R."/>
        </authorList>
    </citation>
    <scope>NUCLEOTIDE SEQUENCE</scope>
    <source>
        <strain evidence="5">ChiSxjej1B13-7958</strain>
    </source>
</reference>
<dbReference type="SMART" id="SM00419">
    <property type="entry name" value="HTH_CRP"/>
    <property type="match status" value="1"/>
</dbReference>
<evidence type="ECO:0000313" key="5">
    <source>
        <dbReference type="EMBL" id="HIR47428.1"/>
    </source>
</evidence>
<dbReference type="InterPro" id="IPR036390">
    <property type="entry name" value="WH_DNA-bd_sf"/>
</dbReference>
<dbReference type="PROSITE" id="PS51063">
    <property type="entry name" value="HTH_CRP_2"/>
    <property type="match status" value="1"/>
</dbReference>
<dbReference type="AlphaFoldDB" id="A0A9D1DF69"/>
<feature type="domain" description="HTH crp-type" evidence="4">
    <location>
        <begin position="145"/>
        <end position="211"/>
    </location>
</feature>